<name>A0ABD2NUY1_9CUCU</name>
<keyword evidence="2" id="KW-0732">Signal</keyword>
<feature type="signal peptide" evidence="2">
    <location>
        <begin position="1"/>
        <end position="26"/>
    </location>
</feature>
<dbReference type="EMBL" id="JABFTP020000144">
    <property type="protein sequence ID" value="KAL3282439.1"/>
    <property type="molecule type" value="Genomic_DNA"/>
</dbReference>
<protein>
    <submittedName>
        <fullName evidence="3">Uncharacterized protein</fullName>
    </submittedName>
</protein>
<evidence type="ECO:0000313" key="3">
    <source>
        <dbReference type="EMBL" id="KAL3282439.1"/>
    </source>
</evidence>
<accession>A0ABD2NUY1</accession>
<dbReference type="Proteomes" id="UP001516400">
    <property type="component" value="Unassembled WGS sequence"/>
</dbReference>
<comment type="caution">
    <text evidence="3">The sequence shown here is derived from an EMBL/GenBank/DDBJ whole genome shotgun (WGS) entry which is preliminary data.</text>
</comment>
<evidence type="ECO:0000313" key="4">
    <source>
        <dbReference type="Proteomes" id="UP001516400"/>
    </source>
</evidence>
<feature type="chain" id="PRO_5044840727" evidence="2">
    <location>
        <begin position="27"/>
        <end position="255"/>
    </location>
</feature>
<sequence length="255" mass="29322">MYGTSYERCLCFVFLVVLAILSYCSGFRIDSLTMTDISKRNYAFGSLPSDHDFMNTLHAAALTRDDVIPHSYRIRHHHRAIRAQNGDSSRRIRKNRPATSCPKQDISQKAFLANTVVVARTEAVSVRSRTHKYSVLFKVQRKLKSPPSFPIIDDYIQLSFLNDTSQQRTQQRCVPERNPSKLVRANIQQSREYLLFLNSYGAHNYTPIGSPELIRRHKLPRVVQKVTSPNFNICSITQLLSKSLILLRIEVKELI</sequence>
<reference evidence="3 4" key="1">
    <citation type="journal article" date="2021" name="BMC Biol.">
        <title>Horizontally acquired antibacterial genes associated with adaptive radiation of ladybird beetles.</title>
        <authorList>
            <person name="Li H.S."/>
            <person name="Tang X.F."/>
            <person name="Huang Y.H."/>
            <person name="Xu Z.Y."/>
            <person name="Chen M.L."/>
            <person name="Du X.Y."/>
            <person name="Qiu B.Y."/>
            <person name="Chen P.T."/>
            <person name="Zhang W."/>
            <person name="Slipinski A."/>
            <person name="Escalona H.E."/>
            <person name="Waterhouse R.M."/>
            <person name="Zwick A."/>
            <person name="Pang H."/>
        </authorList>
    </citation>
    <scope>NUCLEOTIDE SEQUENCE [LARGE SCALE GENOMIC DNA]</scope>
    <source>
        <strain evidence="3">SYSU2018</strain>
    </source>
</reference>
<keyword evidence="4" id="KW-1185">Reference proteome</keyword>
<gene>
    <name evidence="3" type="ORF">HHI36_005626</name>
</gene>
<evidence type="ECO:0000256" key="1">
    <source>
        <dbReference type="SAM" id="MobiDB-lite"/>
    </source>
</evidence>
<dbReference type="AlphaFoldDB" id="A0ABD2NUY1"/>
<organism evidence="3 4">
    <name type="scientific">Cryptolaemus montrouzieri</name>
    <dbReference type="NCBI Taxonomy" id="559131"/>
    <lineage>
        <taxon>Eukaryota</taxon>
        <taxon>Metazoa</taxon>
        <taxon>Ecdysozoa</taxon>
        <taxon>Arthropoda</taxon>
        <taxon>Hexapoda</taxon>
        <taxon>Insecta</taxon>
        <taxon>Pterygota</taxon>
        <taxon>Neoptera</taxon>
        <taxon>Endopterygota</taxon>
        <taxon>Coleoptera</taxon>
        <taxon>Polyphaga</taxon>
        <taxon>Cucujiformia</taxon>
        <taxon>Coccinelloidea</taxon>
        <taxon>Coccinellidae</taxon>
        <taxon>Scymninae</taxon>
        <taxon>Scymnini</taxon>
        <taxon>Cryptolaemus</taxon>
    </lineage>
</organism>
<proteinExistence type="predicted"/>
<feature type="region of interest" description="Disordered" evidence="1">
    <location>
        <begin position="83"/>
        <end position="102"/>
    </location>
</feature>
<evidence type="ECO:0000256" key="2">
    <source>
        <dbReference type="SAM" id="SignalP"/>
    </source>
</evidence>